<gene>
    <name evidence="3" type="ORF">BW731_05070</name>
</gene>
<feature type="transmembrane region" description="Helical" evidence="1">
    <location>
        <begin position="177"/>
        <end position="198"/>
    </location>
</feature>
<keyword evidence="1" id="KW-0812">Transmembrane</keyword>
<feature type="transmembrane region" description="Helical" evidence="1">
    <location>
        <begin position="43"/>
        <end position="63"/>
    </location>
</feature>
<accession>A0A1V4DGQ1</accession>
<dbReference type="InterPro" id="IPR006976">
    <property type="entry name" value="VanZ-like"/>
</dbReference>
<keyword evidence="1" id="KW-0472">Membrane</keyword>
<feature type="domain" description="VanZ-like" evidence="2">
    <location>
        <begin position="48"/>
        <end position="194"/>
    </location>
</feature>
<dbReference type="InterPro" id="IPR053150">
    <property type="entry name" value="Teicoplanin_resist-assoc"/>
</dbReference>
<feature type="transmembrane region" description="Helical" evidence="1">
    <location>
        <begin position="12"/>
        <end position="31"/>
    </location>
</feature>
<feature type="transmembrane region" description="Helical" evidence="1">
    <location>
        <begin position="140"/>
        <end position="165"/>
    </location>
</feature>
<evidence type="ECO:0000259" key="2">
    <source>
        <dbReference type="Pfam" id="PF04892"/>
    </source>
</evidence>
<keyword evidence="4" id="KW-1185">Reference proteome</keyword>
<feature type="transmembrane region" description="Helical" evidence="1">
    <location>
        <begin position="223"/>
        <end position="245"/>
    </location>
</feature>
<comment type="caution">
    <text evidence="3">The sequence shown here is derived from an EMBL/GenBank/DDBJ whole genome shotgun (WGS) entry which is preliminary data.</text>
</comment>
<dbReference type="EMBL" id="MVAB01000001">
    <property type="protein sequence ID" value="OPF87622.1"/>
    <property type="molecule type" value="Genomic_DNA"/>
</dbReference>
<protein>
    <recommendedName>
        <fullName evidence="2">VanZ-like domain-containing protein</fullName>
    </recommendedName>
</protein>
<name>A0A1V4DGQ1_9ENTE</name>
<organism evidence="3 4">
    <name type="scientific">Vagococcus martis</name>
    <dbReference type="NCBI Taxonomy" id="1768210"/>
    <lineage>
        <taxon>Bacteria</taxon>
        <taxon>Bacillati</taxon>
        <taxon>Bacillota</taxon>
        <taxon>Bacilli</taxon>
        <taxon>Lactobacillales</taxon>
        <taxon>Enterococcaceae</taxon>
        <taxon>Vagococcus</taxon>
    </lineage>
</organism>
<evidence type="ECO:0000313" key="4">
    <source>
        <dbReference type="Proteomes" id="UP000189970"/>
    </source>
</evidence>
<dbReference type="Proteomes" id="UP000189970">
    <property type="component" value="Unassembled WGS sequence"/>
</dbReference>
<dbReference type="RefSeq" id="WP_079346312.1">
    <property type="nucleotide sequence ID" value="NZ_MVAB01000001.1"/>
</dbReference>
<keyword evidence="1" id="KW-1133">Transmembrane helix</keyword>
<feature type="transmembrane region" description="Helical" evidence="1">
    <location>
        <begin position="112"/>
        <end position="133"/>
    </location>
</feature>
<dbReference type="PANTHER" id="PTHR36834">
    <property type="entry name" value="MEMBRANE PROTEIN-RELATED"/>
    <property type="match status" value="1"/>
</dbReference>
<dbReference type="AlphaFoldDB" id="A0A1V4DGQ1"/>
<sequence>MPSYAVPLSTAFIWFAVISFLGTMPWTIYQYRKYGYFNFWRNLVFFSFIYYCLTAFFLVSLPLPKNRHDIEFKHHVYTQLKPFNFLKDFTTIPGFEAGNPRTYIKLVKSFTFLQVIFNIMLLLPLGVYLRFFFKKAKKWYVALPIIFSTTLFFEVSQLTALFGYYEYPYRLFDVDDLMMNTLGGMIGFFVAPILLFFIPSRDQLHKQDDSYTSDHIASYGSQLVEVLLTLAVSQIIGSLLSTFIFRGSYMYSAKLVTSFLFMVVLPFMMKGTTVGGKIIKLTLHLPEKKPVASLIYRFILIFTPSLVSRLGQSIYDFYSDNVYMILFQLLYSLITFFVWASFLFIIIRDWIKKKDVVFFNHLSRISFIRK</sequence>
<dbReference type="PANTHER" id="PTHR36834:SF1">
    <property type="entry name" value="INTEGRAL MEMBRANE PROTEIN"/>
    <property type="match status" value="1"/>
</dbReference>
<proteinExistence type="predicted"/>
<feature type="transmembrane region" description="Helical" evidence="1">
    <location>
        <begin position="322"/>
        <end position="347"/>
    </location>
</feature>
<reference evidence="3 4" key="1">
    <citation type="submission" date="2017-02" db="EMBL/GenBank/DDBJ databases">
        <title>Vagococcus cremeus sp. nov., isolated from the small intestine of a marten, Martes flavigula.</title>
        <authorList>
            <person name="Tak E.J."/>
            <person name="Bae J.-W."/>
        </authorList>
    </citation>
    <scope>NUCLEOTIDE SEQUENCE [LARGE SCALE GENOMIC DNA]</scope>
    <source>
        <strain evidence="3 4">D7T301</strain>
    </source>
</reference>
<dbReference type="Pfam" id="PF04892">
    <property type="entry name" value="VanZ"/>
    <property type="match status" value="1"/>
</dbReference>
<feature type="transmembrane region" description="Helical" evidence="1">
    <location>
        <begin position="290"/>
        <end position="310"/>
    </location>
</feature>
<evidence type="ECO:0000256" key="1">
    <source>
        <dbReference type="SAM" id="Phobius"/>
    </source>
</evidence>
<feature type="transmembrane region" description="Helical" evidence="1">
    <location>
        <begin position="251"/>
        <end position="269"/>
    </location>
</feature>
<evidence type="ECO:0000313" key="3">
    <source>
        <dbReference type="EMBL" id="OPF87622.1"/>
    </source>
</evidence>